<keyword evidence="5" id="KW-0808">Transferase</keyword>
<evidence type="ECO:0000256" key="8">
    <source>
        <dbReference type="ARBA" id="ARBA00023136"/>
    </source>
</evidence>
<comment type="similarity">
    <text evidence="3">Belongs to the bacterial sugar transferase family.</text>
</comment>
<evidence type="ECO:0000313" key="12">
    <source>
        <dbReference type="Proteomes" id="UP001446205"/>
    </source>
</evidence>
<sequence length="487" mass="54607">MLNTQTPLPPITDAYDSEAGHCQRMFPKTGITRLILLSSDSLALLTSTLAGLAIAGIFGSEPAETWHLQAGALIMLSLLGLAATNLYPAPGLNPPEEIRLIFLSISSVSATLFSAYILFQPAGLPPPFVILIHWLSSLLLIPFGRSIARSFFAQCWWWGTALVVCGQGETLTRTVRELEENPRLGFKVIGRMQDENDSGMSVDGIVDQSSAEARTLVESGVNYLLLARNGRHPDEMIPLLKSHSLTFPHVIMLADSVGSTTLAVAPRDLGGALGLEMQHKLLIPFYQQLKRWMDLVLSLTGGLVILPLLFILAIMVRLDSPGPVFFRQERIGKNGKPFKVWKFRTMYVDAEVRLQQILEERPDLKAEFEQFHKLRQDPRVTRFGDFLRKSSLDELPQLWNVMRGEMGLVGPRPVSREEVLQMQSARDLILSVRPGITGYWQVSGRNNISYTERVQMELYYVRKWSIWFDLYLLGRTIRTVISGHGAH</sequence>
<evidence type="ECO:0000256" key="5">
    <source>
        <dbReference type="ARBA" id="ARBA00022679"/>
    </source>
</evidence>
<proteinExistence type="inferred from homology"/>
<dbReference type="Pfam" id="PF02397">
    <property type="entry name" value="Bac_transf"/>
    <property type="match status" value="1"/>
</dbReference>
<dbReference type="PANTHER" id="PTHR30576:SF4">
    <property type="entry name" value="UNDECAPRENYL-PHOSPHATE GALACTOSE PHOSPHOTRANSFERASE"/>
    <property type="match status" value="1"/>
</dbReference>
<keyword evidence="8 9" id="KW-0472">Membrane</keyword>
<organism evidence="11 12">
    <name type="scientific">Thermithiobacillus plumbiphilus</name>
    <dbReference type="NCBI Taxonomy" id="1729899"/>
    <lineage>
        <taxon>Bacteria</taxon>
        <taxon>Pseudomonadati</taxon>
        <taxon>Pseudomonadota</taxon>
        <taxon>Acidithiobacillia</taxon>
        <taxon>Acidithiobacillales</taxon>
        <taxon>Thermithiobacillaceae</taxon>
        <taxon>Thermithiobacillus</taxon>
    </lineage>
</organism>
<dbReference type="Proteomes" id="UP001446205">
    <property type="component" value="Unassembled WGS sequence"/>
</dbReference>
<gene>
    <name evidence="11" type="primary">wbaP</name>
    <name evidence="11" type="ORF">WOB96_10280</name>
</gene>
<name>A0ABU9DBD1_9PROT</name>
<keyword evidence="7 9" id="KW-1133">Transmembrane helix</keyword>
<dbReference type="RefSeq" id="WP_341371203.1">
    <property type="nucleotide sequence ID" value="NZ_JBBPCO010000009.1"/>
</dbReference>
<dbReference type="InterPro" id="IPR017475">
    <property type="entry name" value="EPS_sugar_tfrase"/>
</dbReference>
<feature type="transmembrane region" description="Helical" evidence="9">
    <location>
        <begin position="70"/>
        <end position="88"/>
    </location>
</feature>
<evidence type="ECO:0000256" key="4">
    <source>
        <dbReference type="ARBA" id="ARBA00022475"/>
    </source>
</evidence>
<keyword evidence="6 9" id="KW-0812">Transmembrane</keyword>
<reference evidence="11 12" key="1">
    <citation type="submission" date="2024-04" db="EMBL/GenBank/DDBJ databases">
        <authorList>
            <person name="Abashina T."/>
            <person name="Shaikin A."/>
        </authorList>
    </citation>
    <scope>NUCLEOTIDE SEQUENCE [LARGE SCALE GENOMIC DNA]</scope>
    <source>
        <strain evidence="11 12">AAFK</strain>
    </source>
</reference>
<evidence type="ECO:0000256" key="6">
    <source>
        <dbReference type="ARBA" id="ARBA00022692"/>
    </source>
</evidence>
<feature type="transmembrane region" description="Helical" evidence="9">
    <location>
        <begin position="125"/>
        <end position="144"/>
    </location>
</feature>
<comment type="caution">
    <text evidence="11">The sequence shown here is derived from an EMBL/GenBank/DDBJ whole genome shotgun (WGS) entry which is preliminary data.</text>
</comment>
<feature type="transmembrane region" description="Helical" evidence="9">
    <location>
        <begin position="100"/>
        <end position="119"/>
    </location>
</feature>
<dbReference type="NCBIfam" id="TIGR03022">
    <property type="entry name" value="WbaP_sugtrans"/>
    <property type="match status" value="1"/>
</dbReference>
<protein>
    <submittedName>
        <fullName evidence="11">Undecaprenyl-phosphate galactose phosphotransferase WbaP</fullName>
    </submittedName>
</protein>
<evidence type="ECO:0000256" key="3">
    <source>
        <dbReference type="ARBA" id="ARBA00006464"/>
    </source>
</evidence>
<dbReference type="EMBL" id="JBBPCO010000009">
    <property type="protein sequence ID" value="MEK8090147.1"/>
    <property type="molecule type" value="Genomic_DNA"/>
</dbReference>
<dbReference type="PANTHER" id="PTHR30576">
    <property type="entry name" value="COLANIC BIOSYNTHESIS UDP-GLUCOSE LIPID CARRIER TRANSFERASE"/>
    <property type="match status" value="1"/>
</dbReference>
<evidence type="ECO:0000256" key="1">
    <source>
        <dbReference type="ARBA" id="ARBA00004141"/>
    </source>
</evidence>
<feature type="transmembrane region" description="Helical" evidence="9">
    <location>
        <begin position="34"/>
        <end position="58"/>
    </location>
</feature>
<evidence type="ECO:0000256" key="9">
    <source>
        <dbReference type="SAM" id="Phobius"/>
    </source>
</evidence>
<evidence type="ECO:0000256" key="7">
    <source>
        <dbReference type="ARBA" id="ARBA00022989"/>
    </source>
</evidence>
<dbReference type="InterPro" id="IPR003362">
    <property type="entry name" value="Bact_transf"/>
</dbReference>
<keyword evidence="12" id="KW-1185">Reference proteome</keyword>
<dbReference type="InterPro" id="IPR017472">
    <property type="entry name" value="Undecaprenyl-P_galact_Ptfrase"/>
</dbReference>
<evidence type="ECO:0000256" key="2">
    <source>
        <dbReference type="ARBA" id="ARBA00004236"/>
    </source>
</evidence>
<accession>A0ABU9DBD1</accession>
<keyword evidence="4" id="KW-1003">Cell membrane</keyword>
<evidence type="ECO:0000313" key="11">
    <source>
        <dbReference type="EMBL" id="MEK8090147.1"/>
    </source>
</evidence>
<feature type="domain" description="Bacterial sugar transferase" evidence="10">
    <location>
        <begin position="290"/>
        <end position="481"/>
    </location>
</feature>
<evidence type="ECO:0000259" key="10">
    <source>
        <dbReference type="Pfam" id="PF02397"/>
    </source>
</evidence>
<comment type="subcellular location">
    <subcellularLocation>
        <location evidence="2">Cell membrane</location>
    </subcellularLocation>
    <subcellularLocation>
        <location evidence="1">Membrane</location>
        <topology evidence="1">Multi-pass membrane protein</topology>
    </subcellularLocation>
</comment>
<dbReference type="NCBIfam" id="TIGR03025">
    <property type="entry name" value="EPS_sugtrans"/>
    <property type="match status" value="1"/>
</dbReference>
<feature type="transmembrane region" description="Helical" evidence="9">
    <location>
        <begin position="295"/>
        <end position="316"/>
    </location>
</feature>